<comment type="caution">
    <text evidence="2">The sequence shown here is derived from an EMBL/GenBank/DDBJ whole genome shotgun (WGS) entry which is preliminary data.</text>
</comment>
<sequence length="48" mass="4988">MQVKSPQAGGRNALRPYGGGGAIARRWVFGSIARSTGDDRWCVPGAVG</sequence>
<name>A0ABW7C649_9CYAN</name>
<feature type="region of interest" description="Disordered" evidence="1">
    <location>
        <begin position="1"/>
        <end position="20"/>
    </location>
</feature>
<dbReference type="Proteomes" id="UP001604335">
    <property type="component" value="Unassembled WGS sequence"/>
</dbReference>
<protein>
    <submittedName>
        <fullName evidence="2">Uncharacterized protein</fullName>
    </submittedName>
</protein>
<dbReference type="RefSeq" id="WP_393010486.1">
    <property type="nucleotide sequence ID" value="NZ_JAZAQF010000012.1"/>
</dbReference>
<dbReference type="EMBL" id="JAZAQF010000012">
    <property type="protein sequence ID" value="MFG3816531.1"/>
    <property type="molecule type" value="Genomic_DNA"/>
</dbReference>
<keyword evidence="3" id="KW-1185">Reference proteome</keyword>
<reference evidence="3" key="1">
    <citation type="journal article" date="2024" name="Algal Res.">
        <title>Biochemical, toxicological and genomic investigation of a high-biomass producing Limnothrix strain isolated from Italian shallow drinking water reservoir.</title>
        <authorList>
            <person name="Simonazzi M."/>
            <person name="Shishido T.K."/>
            <person name="Delbaje E."/>
            <person name="Wahlsten M."/>
            <person name="Fewer D.P."/>
            <person name="Sivonen K."/>
            <person name="Pezzolesi L."/>
            <person name="Pistocchi R."/>
        </authorList>
    </citation>
    <scope>NUCLEOTIDE SEQUENCE [LARGE SCALE GENOMIC DNA]</scope>
    <source>
        <strain evidence="3">LRLZ20PSL1</strain>
    </source>
</reference>
<gene>
    <name evidence="2" type="ORF">VPK24_02690</name>
</gene>
<organism evidence="2 3">
    <name type="scientific">Limnothrix redekei LRLZ20PSL1</name>
    <dbReference type="NCBI Taxonomy" id="3112953"/>
    <lineage>
        <taxon>Bacteria</taxon>
        <taxon>Bacillati</taxon>
        <taxon>Cyanobacteriota</taxon>
        <taxon>Cyanophyceae</taxon>
        <taxon>Pseudanabaenales</taxon>
        <taxon>Pseudanabaenaceae</taxon>
        <taxon>Limnothrix</taxon>
    </lineage>
</organism>
<evidence type="ECO:0000313" key="3">
    <source>
        <dbReference type="Proteomes" id="UP001604335"/>
    </source>
</evidence>
<evidence type="ECO:0000256" key="1">
    <source>
        <dbReference type="SAM" id="MobiDB-lite"/>
    </source>
</evidence>
<proteinExistence type="predicted"/>
<evidence type="ECO:0000313" key="2">
    <source>
        <dbReference type="EMBL" id="MFG3816531.1"/>
    </source>
</evidence>
<accession>A0ABW7C649</accession>